<dbReference type="InterPro" id="IPR020568">
    <property type="entry name" value="Ribosomal_Su5_D2-typ_SF"/>
</dbReference>
<dbReference type="PIRSF" id="PIRSF000530">
    <property type="entry name" value="Galactokinase"/>
    <property type="match status" value="1"/>
</dbReference>
<proteinExistence type="inferred from homology"/>
<accession>A0A426TQZ7</accession>
<reference evidence="16 17" key="1">
    <citation type="submission" date="2018-12" db="EMBL/GenBank/DDBJ databases">
        <title>Genome Sequence of Candidatus Viridilinea halotolerans isolated from saline sulfide-rich spring.</title>
        <authorList>
            <person name="Grouzdev D.S."/>
            <person name="Burganskaya E.I."/>
            <person name="Krutkina M.S."/>
            <person name="Sukhacheva M.V."/>
            <person name="Gorlenko V.M."/>
        </authorList>
    </citation>
    <scope>NUCLEOTIDE SEQUENCE [LARGE SCALE GENOMIC DNA]</scope>
    <source>
        <strain evidence="16">Chok-6</strain>
    </source>
</reference>
<feature type="binding site" evidence="11">
    <location>
        <position position="160"/>
    </location>
    <ligand>
        <name>Mg(2+)</name>
        <dbReference type="ChEBI" id="CHEBI:18420"/>
    </ligand>
</feature>
<evidence type="ECO:0000256" key="10">
    <source>
        <dbReference type="ARBA" id="ARBA00023277"/>
    </source>
</evidence>
<dbReference type="GO" id="GO:0005829">
    <property type="term" value="C:cytosol"/>
    <property type="evidence" value="ECO:0007669"/>
    <property type="project" value="TreeGrafter"/>
</dbReference>
<evidence type="ECO:0000256" key="12">
    <source>
        <dbReference type="NCBIfam" id="TIGR00131"/>
    </source>
</evidence>
<feature type="binding site" evidence="11">
    <location>
        <begin position="34"/>
        <end position="37"/>
    </location>
    <ligand>
        <name>substrate</name>
    </ligand>
</feature>
<dbReference type="InterPro" id="IPR036554">
    <property type="entry name" value="GHMP_kinase_C_sf"/>
</dbReference>
<dbReference type="Pfam" id="PF10509">
    <property type="entry name" value="GalKase_gal_bdg"/>
    <property type="match status" value="1"/>
</dbReference>
<comment type="caution">
    <text evidence="11">Lacks conserved residue(s) required for the propagation of feature annotation.</text>
</comment>
<keyword evidence="8 11" id="KW-0460">Magnesium</keyword>
<dbReference type="Gene3D" id="3.30.70.890">
    <property type="entry name" value="GHMP kinase, C-terminal domain"/>
    <property type="match status" value="1"/>
</dbReference>
<dbReference type="InterPro" id="IPR013750">
    <property type="entry name" value="GHMP_kinase_C_dom"/>
</dbReference>
<dbReference type="UniPathway" id="UPA00214"/>
<dbReference type="Pfam" id="PF00288">
    <property type="entry name" value="GHMP_kinases_N"/>
    <property type="match status" value="1"/>
</dbReference>
<evidence type="ECO:0000256" key="8">
    <source>
        <dbReference type="ARBA" id="ARBA00022842"/>
    </source>
</evidence>
<comment type="function">
    <text evidence="11">Catalyzes the transfer of the gamma-phosphate of ATP to D-galactose to form alpha-D-galactose-1-phosphate (Gal-1-P).</text>
</comment>
<dbReference type="Pfam" id="PF08544">
    <property type="entry name" value="GHMP_kinases_C"/>
    <property type="match status" value="1"/>
</dbReference>
<name>A0A426TQZ7_9CHLR</name>
<feature type="binding site" evidence="11">
    <location>
        <position position="221"/>
    </location>
    <ligand>
        <name>substrate</name>
    </ligand>
</feature>
<evidence type="ECO:0000256" key="3">
    <source>
        <dbReference type="ARBA" id="ARBA00022679"/>
    </source>
</evidence>
<keyword evidence="10 11" id="KW-0119">Carbohydrate metabolism</keyword>
<dbReference type="GO" id="GO:0004335">
    <property type="term" value="F:galactokinase activity"/>
    <property type="evidence" value="ECO:0007669"/>
    <property type="project" value="UniProtKB-UniRule"/>
</dbReference>
<evidence type="ECO:0000256" key="9">
    <source>
        <dbReference type="ARBA" id="ARBA00023144"/>
    </source>
</evidence>
<feature type="binding site" evidence="11">
    <location>
        <position position="128"/>
    </location>
    <ligand>
        <name>Mg(2+)</name>
        <dbReference type="ChEBI" id="CHEBI:18420"/>
    </ligand>
</feature>
<dbReference type="PRINTS" id="PR00473">
    <property type="entry name" value="GALCTOKINASE"/>
</dbReference>
<dbReference type="PROSITE" id="PS00106">
    <property type="entry name" value="GALACTOKINASE"/>
    <property type="match status" value="1"/>
</dbReference>
<evidence type="ECO:0000256" key="11">
    <source>
        <dbReference type="HAMAP-Rule" id="MF_00246"/>
    </source>
</evidence>
<feature type="site" description="Transition state stabilizer" evidence="11">
    <location>
        <position position="28"/>
    </location>
</feature>
<dbReference type="HAMAP" id="MF_00246">
    <property type="entry name" value="Galactokinase"/>
    <property type="match status" value="1"/>
</dbReference>
<dbReference type="InterPro" id="IPR000705">
    <property type="entry name" value="Galactokinase"/>
</dbReference>
<comment type="pathway">
    <text evidence="11">Carbohydrate metabolism; galactose metabolism.</text>
</comment>
<dbReference type="EC" id="2.7.1.6" evidence="11 12"/>
<dbReference type="PANTHER" id="PTHR10457">
    <property type="entry name" value="MEVALONATE KINASE/GALACTOKINASE"/>
    <property type="match status" value="1"/>
</dbReference>
<dbReference type="GO" id="GO:0006012">
    <property type="term" value="P:galactose metabolic process"/>
    <property type="evidence" value="ECO:0007669"/>
    <property type="project" value="UniProtKB-UniRule"/>
</dbReference>
<keyword evidence="7 11" id="KW-0067">ATP-binding</keyword>
<feature type="domain" description="GHMP kinase N-terminal" evidence="13">
    <location>
        <begin position="92"/>
        <end position="179"/>
    </location>
</feature>
<protein>
    <recommendedName>
        <fullName evidence="11 12">Galactokinase</fullName>
        <ecNumber evidence="11 12">2.7.1.6</ecNumber>
    </recommendedName>
    <alternativeName>
        <fullName evidence="11">Galactose kinase</fullName>
    </alternativeName>
</protein>
<dbReference type="SUPFAM" id="SSF54211">
    <property type="entry name" value="Ribosomal protein S5 domain 2-like"/>
    <property type="match status" value="1"/>
</dbReference>
<evidence type="ECO:0000259" key="14">
    <source>
        <dbReference type="Pfam" id="PF08544"/>
    </source>
</evidence>
<comment type="catalytic activity">
    <reaction evidence="11">
        <text>alpha-D-galactose + ATP = alpha-D-galactose 1-phosphate + ADP + H(+)</text>
        <dbReference type="Rhea" id="RHEA:13553"/>
        <dbReference type="ChEBI" id="CHEBI:15378"/>
        <dbReference type="ChEBI" id="CHEBI:28061"/>
        <dbReference type="ChEBI" id="CHEBI:30616"/>
        <dbReference type="ChEBI" id="CHEBI:58336"/>
        <dbReference type="ChEBI" id="CHEBI:456216"/>
        <dbReference type="EC" id="2.7.1.6"/>
    </reaction>
</comment>
<feature type="binding site" evidence="11">
    <location>
        <position position="68"/>
    </location>
    <ligand>
        <name>ATP</name>
        <dbReference type="ChEBI" id="CHEBI:30616"/>
    </ligand>
</feature>
<dbReference type="FunFam" id="3.30.230.10:FF:000017">
    <property type="entry name" value="Galactokinase"/>
    <property type="match status" value="1"/>
</dbReference>
<evidence type="ECO:0000256" key="2">
    <source>
        <dbReference type="ARBA" id="ARBA00022490"/>
    </source>
</evidence>
<evidence type="ECO:0000256" key="6">
    <source>
        <dbReference type="ARBA" id="ARBA00022777"/>
    </source>
</evidence>
<evidence type="ECO:0000259" key="13">
    <source>
        <dbReference type="Pfam" id="PF00288"/>
    </source>
</evidence>
<dbReference type="GO" id="GO:0005524">
    <property type="term" value="F:ATP binding"/>
    <property type="evidence" value="ECO:0007669"/>
    <property type="project" value="UniProtKB-UniRule"/>
</dbReference>
<keyword evidence="6 11" id="KW-0418">Kinase</keyword>
<comment type="similarity">
    <text evidence="1 11">Belongs to the GHMP kinase family. GalK subfamily.</text>
</comment>
<dbReference type="GO" id="GO:0000287">
    <property type="term" value="F:magnesium ion binding"/>
    <property type="evidence" value="ECO:0007669"/>
    <property type="project" value="UniProtKB-UniRule"/>
</dbReference>
<feature type="domain" description="GHMP kinase C-terminal" evidence="14">
    <location>
        <begin position="282"/>
        <end position="362"/>
    </location>
</feature>
<keyword evidence="2 11" id="KW-0963">Cytoplasm</keyword>
<keyword evidence="9 11" id="KW-0299">Galactose metabolism</keyword>
<dbReference type="InterPro" id="IPR019539">
    <property type="entry name" value="GalKase_N"/>
</dbReference>
<evidence type="ECO:0000313" key="16">
    <source>
        <dbReference type="EMBL" id="RRR65792.1"/>
    </source>
</evidence>
<comment type="subcellular location">
    <subcellularLocation>
        <location evidence="11">Cytoplasm</location>
    </subcellularLocation>
</comment>
<evidence type="ECO:0000256" key="5">
    <source>
        <dbReference type="ARBA" id="ARBA00022741"/>
    </source>
</evidence>
<gene>
    <name evidence="11 16" type="primary">galK</name>
    <name evidence="16" type="ORF">EI684_22175</name>
</gene>
<dbReference type="FunFam" id="3.30.70.890:FF:000001">
    <property type="entry name" value="Galactokinase"/>
    <property type="match status" value="1"/>
</dbReference>
<dbReference type="EMBL" id="RSAS01000913">
    <property type="protein sequence ID" value="RRR65792.1"/>
    <property type="molecule type" value="Genomic_DNA"/>
</dbReference>
<dbReference type="Proteomes" id="UP000280307">
    <property type="component" value="Unassembled WGS sequence"/>
</dbReference>
<dbReference type="InterPro" id="IPR006206">
    <property type="entry name" value="Mevalonate/galactokinase"/>
</dbReference>
<evidence type="ECO:0000313" key="17">
    <source>
        <dbReference type="Proteomes" id="UP000280307"/>
    </source>
</evidence>
<keyword evidence="5 11" id="KW-0547">Nucleotide-binding</keyword>
<feature type="active site" description="Proton acceptor" evidence="11">
    <location>
        <position position="172"/>
    </location>
</feature>
<dbReference type="Gene3D" id="3.30.230.10">
    <property type="match status" value="1"/>
</dbReference>
<dbReference type="PANTHER" id="PTHR10457:SF7">
    <property type="entry name" value="GALACTOKINASE-RELATED"/>
    <property type="match status" value="1"/>
</dbReference>
<comment type="caution">
    <text evidence="16">The sequence shown here is derived from an EMBL/GenBank/DDBJ whole genome shotgun (WGS) entry which is preliminary data.</text>
</comment>
<dbReference type="PRINTS" id="PR00959">
    <property type="entry name" value="MEVGALKINASE"/>
</dbReference>
<keyword evidence="4 11" id="KW-0479">Metal-binding</keyword>
<feature type="domain" description="Galactokinase N-terminal" evidence="15">
    <location>
        <begin position="10"/>
        <end position="57"/>
    </location>
</feature>
<keyword evidence="3 11" id="KW-0808">Transferase</keyword>
<organism evidence="16 17">
    <name type="scientific">Candidatus Viridilinea halotolerans</name>
    <dbReference type="NCBI Taxonomy" id="2491704"/>
    <lineage>
        <taxon>Bacteria</taxon>
        <taxon>Bacillati</taxon>
        <taxon>Chloroflexota</taxon>
        <taxon>Chloroflexia</taxon>
        <taxon>Chloroflexales</taxon>
        <taxon>Chloroflexineae</taxon>
        <taxon>Oscillochloridaceae</taxon>
        <taxon>Candidatus Viridilinea</taxon>
    </lineage>
</organism>
<sequence>MPDITTIHNAFYNRFGIHPRLIVGAPGRVNLIGEHTDYNEGLVLPVALNRATFVAARNRTDRTVRAYSVDLEAEDRFALDWIERSSEQPWSNYVRGVVKSMLARDLPLLGADLLIMSDLPLGGGLASSAALEVAVAYALQSLNGFNLLGEELALLAQGAEQSFVGVPCGIMDQFVAALGRANHALLIDCRDLSYQPIPLPPDVRIVVCDSGIRHQLVASDYHERRSACQAALRILRGSLPRITALRDVSMAQLNAHGHLLPPPLLQRARHVVSEIARTQAAAAALIRADVVAFGELMNASHASLRDDYAVSLPELDALVAIAQSLDGCYGSRLTGGGFGGCTVSLVRLGAVEAFTHELAARYHMQFQRTAHVLVGVPAEGVGRVAIY</sequence>
<dbReference type="InterPro" id="IPR006204">
    <property type="entry name" value="GHMP_kinase_N_dom"/>
</dbReference>
<dbReference type="InterPro" id="IPR014721">
    <property type="entry name" value="Ribsml_uS5_D2-typ_fold_subgr"/>
</dbReference>
<dbReference type="SUPFAM" id="SSF55060">
    <property type="entry name" value="GHMP Kinase, C-terminal domain"/>
    <property type="match status" value="1"/>
</dbReference>
<evidence type="ECO:0000256" key="1">
    <source>
        <dbReference type="ARBA" id="ARBA00006566"/>
    </source>
</evidence>
<evidence type="ECO:0000256" key="4">
    <source>
        <dbReference type="ARBA" id="ARBA00022723"/>
    </source>
</evidence>
<dbReference type="InterPro" id="IPR022963">
    <property type="entry name" value="Galactokinase_bac"/>
</dbReference>
<dbReference type="AlphaFoldDB" id="A0A426TQZ7"/>
<evidence type="ECO:0000256" key="7">
    <source>
        <dbReference type="ARBA" id="ARBA00022840"/>
    </source>
</evidence>
<dbReference type="NCBIfam" id="TIGR00131">
    <property type="entry name" value="gal_kin"/>
    <property type="match status" value="1"/>
</dbReference>
<evidence type="ECO:0000259" key="15">
    <source>
        <dbReference type="Pfam" id="PF10509"/>
    </source>
</evidence>
<dbReference type="InterPro" id="IPR019741">
    <property type="entry name" value="Galactokinase_CS"/>
</dbReference>